<dbReference type="InterPro" id="IPR020472">
    <property type="entry name" value="WD40_PAC1"/>
</dbReference>
<dbReference type="InterPro" id="IPR036322">
    <property type="entry name" value="WD40_repeat_dom_sf"/>
</dbReference>
<sequence>MGWENLPKQCLENVAAFGGGAAAATCQTVCQSWNAALDDWRIWKRLCDHELQTTSPFCNGEWKAGYREQAILARNWCKGTPRSFQALRAHDSCISGVAATDSAVVTASYDRTLKVWDGAANRWLHVLKGHSGPITCVAAHGAEAVSGARDRTVRLWDTAGGGEPLEEWPAGGAAADRCSPSAVAIVRAGGSGGGGADAPRSPTVVAAADTRGSVRVWRAGSPAVAMEAQPHRGAAYAMAPLSSGGHCASASVDGSACAWLAETGQVMYRVEHEEGLLAIAARDELLVTGGMDNAIHAWDLRSRSSVQKLEGHTDWVRGVGIHTHCIASGSKDRTVRLWDMRMGQETCQLEVDIETTSDVRSFDVSDSAVYAGLGGGVLACWSFGPLQG</sequence>
<feature type="repeat" description="WD" evidence="3">
    <location>
        <begin position="87"/>
        <end position="117"/>
    </location>
</feature>
<evidence type="ECO:0000256" key="3">
    <source>
        <dbReference type="PROSITE-ProRule" id="PRU00221"/>
    </source>
</evidence>
<dbReference type="PROSITE" id="PS50082">
    <property type="entry name" value="WD_REPEATS_2"/>
    <property type="match status" value="4"/>
</dbReference>
<evidence type="ECO:0000256" key="2">
    <source>
        <dbReference type="ARBA" id="ARBA00022737"/>
    </source>
</evidence>
<feature type="repeat" description="WD" evidence="3">
    <location>
        <begin position="269"/>
        <end position="308"/>
    </location>
</feature>
<dbReference type="SMART" id="SM00320">
    <property type="entry name" value="WD40"/>
    <property type="match status" value="7"/>
</dbReference>
<dbReference type="PROSITE" id="PS50294">
    <property type="entry name" value="WD_REPEATS_REGION"/>
    <property type="match status" value="3"/>
</dbReference>
<gene>
    <name evidence="4" type="ORF">TSPGSL018_18523</name>
</gene>
<dbReference type="SUPFAM" id="SSF81383">
    <property type="entry name" value="F-box domain"/>
    <property type="match status" value="1"/>
</dbReference>
<reference evidence="4" key="1">
    <citation type="submission" date="2014-05" db="EMBL/GenBank/DDBJ databases">
        <title>The transcriptome of the halophilic microalga Tetraselmis sp. GSL018 isolated from the Great Salt Lake, Utah.</title>
        <authorList>
            <person name="Jinkerson R.E."/>
            <person name="D'Adamo S."/>
            <person name="Posewitz M.C."/>
        </authorList>
    </citation>
    <scope>NUCLEOTIDE SEQUENCE</scope>
    <source>
        <strain evidence="4">GSL018</strain>
    </source>
</reference>
<dbReference type="Gene3D" id="1.20.1280.50">
    <property type="match status" value="1"/>
</dbReference>
<dbReference type="PANTHER" id="PTHR22847">
    <property type="entry name" value="WD40 REPEAT PROTEIN"/>
    <property type="match status" value="1"/>
</dbReference>
<keyword evidence="2" id="KW-0677">Repeat</keyword>
<proteinExistence type="predicted"/>
<dbReference type="InterPro" id="IPR036047">
    <property type="entry name" value="F-box-like_dom_sf"/>
</dbReference>
<dbReference type="InterPro" id="IPR019775">
    <property type="entry name" value="WD40_repeat_CS"/>
</dbReference>
<dbReference type="PRINTS" id="PR00320">
    <property type="entry name" value="GPROTEINBRPT"/>
</dbReference>
<dbReference type="AlphaFoldDB" id="A0A061R0U7"/>
<evidence type="ECO:0000256" key="1">
    <source>
        <dbReference type="ARBA" id="ARBA00022574"/>
    </source>
</evidence>
<dbReference type="SUPFAM" id="SSF50978">
    <property type="entry name" value="WD40 repeat-like"/>
    <property type="match status" value="1"/>
</dbReference>
<dbReference type="PANTHER" id="PTHR22847:SF637">
    <property type="entry name" value="WD REPEAT DOMAIN 5B"/>
    <property type="match status" value="1"/>
</dbReference>
<dbReference type="Gene3D" id="2.130.10.10">
    <property type="entry name" value="YVTN repeat-like/Quinoprotein amine dehydrogenase"/>
    <property type="match status" value="2"/>
</dbReference>
<dbReference type="EMBL" id="GBEZ01022508">
    <property type="protein sequence ID" value="JAC64335.1"/>
    <property type="molecule type" value="Transcribed_RNA"/>
</dbReference>
<dbReference type="PROSITE" id="PS00678">
    <property type="entry name" value="WD_REPEATS_1"/>
    <property type="match status" value="2"/>
</dbReference>
<evidence type="ECO:0000313" key="4">
    <source>
        <dbReference type="EMBL" id="JAC64335.1"/>
    </source>
</evidence>
<keyword evidence="1 3" id="KW-0853">WD repeat</keyword>
<name>A0A061R0U7_9CHLO</name>
<feature type="repeat" description="WD" evidence="3">
    <location>
        <begin position="127"/>
        <end position="157"/>
    </location>
</feature>
<dbReference type="GO" id="GO:1990234">
    <property type="term" value="C:transferase complex"/>
    <property type="evidence" value="ECO:0007669"/>
    <property type="project" value="UniProtKB-ARBA"/>
</dbReference>
<dbReference type="Pfam" id="PF00400">
    <property type="entry name" value="WD40"/>
    <property type="match status" value="3"/>
</dbReference>
<accession>A0A061R0U7</accession>
<organism evidence="4">
    <name type="scientific">Tetraselmis sp. GSL018</name>
    <dbReference type="NCBI Taxonomy" id="582737"/>
    <lineage>
        <taxon>Eukaryota</taxon>
        <taxon>Viridiplantae</taxon>
        <taxon>Chlorophyta</taxon>
        <taxon>core chlorophytes</taxon>
        <taxon>Chlorodendrophyceae</taxon>
        <taxon>Chlorodendrales</taxon>
        <taxon>Chlorodendraceae</taxon>
        <taxon>Tetraselmis</taxon>
    </lineage>
</organism>
<feature type="repeat" description="WD" evidence="3">
    <location>
        <begin position="309"/>
        <end position="348"/>
    </location>
</feature>
<dbReference type="InterPro" id="IPR015943">
    <property type="entry name" value="WD40/YVTN_repeat-like_dom_sf"/>
</dbReference>
<protein>
    <submittedName>
        <fullName evidence="4">Wd-repeat protein</fullName>
    </submittedName>
</protein>
<dbReference type="InterPro" id="IPR001680">
    <property type="entry name" value="WD40_rpt"/>
</dbReference>